<organism evidence="2 3">
    <name type="scientific">Hymenobacter lucidus</name>
    <dbReference type="NCBI Taxonomy" id="2880930"/>
    <lineage>
        <taxon>Bacteria</taxon>
        <taxon>Pseudomonadati</taxon>
        <taxon>Bacteroidota</taxon>
        <taxon>Cytophagia</taxon>
        <taxon>Cytophagales</taxon>
        <taxon>Hymenobacteraceae</taxon>
        <taxon>Hymenobacter</taxon>
    </lineage>
</organism>
<accession>A0ABS8AZE3</accession>
<evidence type="ECO:0000259" key="1">
    <source>
        <dbReference type="Pfam" id="PF13751"/>
    </source>
</evidence>
<name>A0ABS8AZE3_9BACT</name>
<dbReference type="EMBL" id="JAJADR010000015">
    <property type="protein sequence ID" value="MCB2411163.1"/>
    <property type="molecule type" value="Genomic_DNA"/>
</dbReference>
<feature type="domain" description="Transposase DDE" evidence="1">
    <location>
        <begin position="13"/>
        <end position="135"/>
    </location>
</feature>
<dbReference type="Pfam" id="PF13751">
    <property type="entry name" value="DDE_Tnp_1_6"/>
    <property type="match status" value="1"/>
</dbReference>
<dbReference type="PANTHER" id="PTHR33408">
    <property type="entry name" value="TRANSPOSASE"/>
    <property type="match status" value="1"/>
</dbReference>
<keyword evidence="3" id="KW-1185">Reference proteome</keyword>
<gene>
    <name evidence="2" type="ORF">LGH74_24460</name>
</gene>
<proteinExistence type="predicted"/>
<reference evidence="2" key="1">
    <citation type="submission" date="2021-10" db="EMBL/GenBank/DDBJ databases">
        <authorList>
            <person name="Dean J.D."/>
            <person name="Kim M.K."/>
            <person name="Newey C.N."/>
            <person name="Stoker T.S."/>
            <person name="Thompson D.W."/>
            <person name="Grose J.H."/>
        </authorList>
    </citation>
    <scope>NUCLEOTIDE SEQUENCE</scope>
    <source>
        <strain evidence="2">BT178</strain>
    </source>
</reference>
<dbReference type="InterPro" id="IPR025668">
    <property type="entry name" value="Tnp_DDE_dom"/>
</dbReference>
<evidence type="ECO:0000313" key="2">
    <source>
        <dbReference type="EMBL" id="MCB2411163.1"/>
    </source>
</evidence>
<dbReference type="Proteomes" id="UP001165296">
    <property type="component" value="Unassembled WGS sequence"/>
</dbReference>
<protein>
    <submittedName>
        <fullName evidence="2">Transposase</fullName>
    </submittedName>
</protein>
<sequence>MGFIYAVATDAYTCSAGKELPFRKFDTSADGSWLKIYWAPYQDCQCCPLKATCVPTARRKQLTRTAYDPAYRRAWARQQSRQGSVMRRKRQSTVEPVFGNLIHQYGLRRVGTRGKASAQKTMLLAAIAYNLKKLLKHQPKEYRTMALALPLPPVTLLCKLRTQRVVANRKPSERAAIKKTRVLQQPRGIES</sequence>
<comment type="caution">
    <text evidence="2">The sequence shown here is derived from an EMBL/GenBank/DDBJ whole genome shotgun (WGS) entry which is preliminary data.</text>
</comment>
<evidence type="ECO:0000313" key="3">
    <source>
        <dbReference type="Proteomes" id="UP001165296"/>
    </source>
</evidence>
<dbReference type="RefSeq" id="WP_226180754.1">
    <property type="nucleotide sequence ID" value="NZ_JAJADR010000015.1"/>
</dbReference>